<keyword evidence="3" id="KW-0067">ATP-binding</keyword>
<sequence length="395" mass="45006">MTHRHICGIIVDMVSEYKRIIKKPLSSFFLFGMRGTGKSTWVAKTFRNAYRMNLLSEELYQNLLVDPALFARLIATLKPGSWVVVDEIQRLPQLLNEVHLAIEEKKLKFALLGSSARKIRRVGVNLLGGRALKKHLHPFVPQELGEDFSISKVLRFGSLPLIWTASSQIEQLQAYVQTYLKEEIQAEAIVRNLPGFARFLPVAALFHGQVLNTEGLARDAGVARTTVLGYLDILEDTLLAFRLPAFEGKLRVKEKRHPKLYWLDNGIARASKKQLGEPSIEEKGTLFEGLVAQCLRAYHELGVMDYDELYYWSTGKEGIEVDFLIKRANKYVAIEVKSWKKISPRWFGGLKAIKELKGVERRLLVYTGDRRLKHELDIEILPFSEFEAQLAAGKI</sequence>
<dbReference type="Pfam" id="PF13173">
    <property type="entry name" value="AAA_14"/>
    <property type="match status" value="1"/>
</dbReference>
<organism evidence="3 4">
    <name type="scientific">SAR324 cluster bacterium</name>
    <dbReference type="NCBI Taxonomy" id="2024889"/>
    <lineage>
        <taxon>Bacteria</taxon>
        <taxon>Deltaproteobacteria</taxon>
        <taxon>SAR324 cluster</taxon>
    </lineage>
</organism>
<proteinExistence type="predicted"/>
<name>A0A7X9IMG8_9DELT</name>
<feature type="domain" description="AAA" evidence="1">
    <location>
        <begin position="28"/>
        <end position="143"/>
    </location>
</feature>
<evidence type="ECO:0000259" key="1">
    <source>
        <dbReference type="Pfam" id="PF13173"/>
    </source>
</evidence>
<reference evidence="3 4" key="1">
    <citation type="journal article" date="2020" name="Biotechnol. Biofuels">
        <title>New insights from the biogas microbiome by comprehensive genome-resolved metagenomics of nearly 1600 species originating from multiple anaerobic digesters.</title>
        <authorList>
            <person name="Campanaro S."/>
            <person name="Treu L."/>
            <person name="Rodriguez-R L.M."/>
            <person name="Kovalovszki A."/>
            <person name="Ziels R.M."/>
            <person name="Maus I."/>
            <person name="Zhu X."/>
            <person name="Kougias P.G."/>
            <person name="Basile A."/>
            <person name="Luo G."/>
            <person name="Schluter A."/>
            <person name="Konstantinidis K.T."/>
            <person name="Angelidaki I."/>
        </authorList>
    </citation>
    <scope>NUCLEOTIDE SEQUENCE [LARGE SCALE GENOMIC DNA]</scope>
    <source>
        <strain evidence="3">AS27yjCOA_65</strain>
    </source>
</reference>
<dbReference type="PANTHER" id="PTHR43566">
    <property type="entry name" value="CONSERVED PROTEIN"/>
    <property type="match status" value="1"/>
</dbReference>
<accession>A0A7X9IMG8</accession>
<evidence type="ECO:0000313" key="4">
    <source>
        <dbReference type="Proteomes" id="UP000524246"/>
    </source>
</evidence>
<gene>
    <name evidence="3" type="ORF">GYA55_12725</name>
</gene>
<dbReference type="InterPro" id="IPR027417">
    <property type="entry name" value="P-loop_NTPase"/>
</dbReference>
<dbReference type="GO" id="GO:0005524">
    <property type="term" value="F:ATP binding"/>
    <property type="evidence" value="ECO:0007669"/>
    <property type="project" value="UniProtKB-KW"/>
</dbReference>
<dbReference type="InterPro" id="IPR041682">
    <property type="entry name" value="AAA_14"/>
</dbReference>
<dbReference type="Proteomes" id="UP000524246">
    <property type="component" value="Unassembled WGS sequence"/>
</dbReference>
<dbReference type="PANTHER" id="PTHR43566:SF2">
    <property type="entry name" value="DUF4143 DOMAIN-CONTAINING PROTEIN"/>
    <property type="match status" value="1"/>
</dbReference>
<dbReference type="SUPFAM" id="SSF52540">
    <property type="entry name" value="P-loop containing nucleoside triphosphate hydrolases"/>
    <property type="match status" value="1"/>
</dbReference>
<protein>
    <submittedName>
        <fullName evidence="3">ATP-binding protein</fullName>
    </submittedName>
</protein>
<dbReference type="InterPro" id="IPR025420">
    <property type="entry name" value="DUF4143"/>
</dbReference>
<evidence type="ECO:0000259" key="2">
    <source>
        <dbReference type="Pfam" id="PF13635"/>
    </source>
</evidence>
<evidence type="ECO:0000313" key="3">
    <source>
        <dbReference type="EMBL" id="NMC64020.1"/>
    </source>
</evidence>
<comment type="caution">
    <text evidence="3">The sequence shown here is derived from an EMBL/GenBank/DDBJ whole genome shotgun (WGS) entry which is preliminary data.</text>
</comment>
<dbReference type="AlphaFoldDB" id="A0A7X9IMG8"/>
<dbReference type="EMBL" id="JAAZON010000584">
    <property type="protein sequence ID" value="NMC64020.1"/>
    <property type="molecule type" value="Genomic_DNA"/>
</dbReference>
<dbReference type="Pfam" id="PF13635">
    <property type="entry name" value="DUF4143"/>
    <property type="match status" value="1"/>
</dbReference>
<feature type="domain" description="DUF4143" evidence="2">
    <location>
        <begin position="183"/>
        <end position="338"/>
    </location>
</feature>
<keyword evidence="3" id="KW-0547">Nucleotide-binding</keyword>
<dbReference type="Gene3D" id="3.40.50.300">
    <property type="entry name" value="P-loop containing nucleotide triphosphate hydrolases"/>
    <property type="match status" value="1"/>
</dbReference>